<keyword evidence="3" id="KW-0808">Transferase</keyword>
<dbReference type="Proteomes" id="UP000008710">
    <property type="component" value="Plasmid pRHL3"/>
</dbReference>
<feature type="domain" description="Rhodanese" evidence="2">
    <location>
        <begin position="15"/>
        <end position="100"/>
    </location>
</feature>
<dbReference type="SUPFAM" id="SSF52821">
    <property type="entry name" value="Rhodanese/Cell cycle control phosphatase"/>
    <property type="match status" value="1"/>
</dbReference>
<dbReference type="PANTHER" id="PTHR43031">
    <property type="entry name" value="FAD-DEPENDENT OXIDOREDUCTASE"/>
    <property type="match status" value="1"/>
</dbReference>
<dbReference type="InterPro" id="IPR036873">
    <property type="entry name" value="Rhodanese-like_dom_sf"/>
</dbReference>
<geneLocation type="plasmid" evidence="3 4">
    <name>pRHL3</name>
</geneLocation>
<evidence type="ECO:0000259" key="2">
    <source>
        <dbReference type="PROSITE" id="PS50206"/>
    </source>
</evidence>
<dbReference type="AlphaFoldDB" id="Q0RV02"/>
<dbReference type="KEGG" id="rha:RHA1_ro11237"/>
<dbReference type="eggNOG" id="COG0607">
    <property type="taxonomic scope" value="Bacteria"/>
</dbReference>
<gene>
    <name evidence="3" type="ordered locus">RHA1_ro11237</name>
</gene>
<dbReference type="InterPro" id="IPR050229">
    <property type="entry name" value="GlpE_sulfurtransferase"/>
</dbReference>
<dbReference type="HOGENOM" id="CLU_089574_13_0_11"/>
<dbReference type="SMART" id="SM00450">
    <property type="entry name" value="RHOD"/>
    <property type="match status" value="1"/>
</dbReference>
<organism evidence="3 4">
    <name type="scientific">Rhodococcus jostii (strain RHA1)</name>
    <dbReference type="NCBI Taxonomy" id="101510"/>
    <lineage>
        <taxon>Bacteria</taxon>
        <taxon>Bacillati</taxon>
        <taxon>Actinomycetota</taxon>
        <taxon>Actinomycetes</taxon>
        <taxon>Mycobacteriales</taxon>
        <taxon>Nocardiaceae</taxon>
        <taxon>Rhodococcus</taxon>
    </lineage>
</organism>
<dbReference type="PROSITE" id="PS00380">
    <property type="entry name" value="RHODANESE_1"/>
    <property type="match status" value="1"/>
</dbReference>
<dbReference type="PROSITE" id="PS50206">
    <property type="entry name" value="RHODANESE_3"/>
    <property type="match status" value="1"/>
</dbReference>
<dbReference type="Pfam" id="PF00581">
    <property type="entry name" value="Rhodanese"/>
    <property type="match status" value="1"/>
</dbReference>
<evidence type="ECO:0000313" key="3">
    <source>
        <dbReference type="EMBL" id="ABH00884.1"/>
    </source>
</evidence>
<dbReference type="RefSeq" id="WP_011600511.1">
    <property type="nucleotide sequence ID" value="NC_008271.1"/>
</dbReference>
<dbReference type="Gene3D" id="3.40.250.10">
    <property type="entry name" value="Rhodanese-like domain"/>
    <property type="match status" value="1"/>
</dbReference>
<reference evidence="4" key="1">
    <citation type="journal article" date="2006" name="Proc. Natl. Acad. Sci. U.S.A.">
        <title>The complete genome of Rhodococcus sp. RHA1 provides insights into a catabolic powerhouse.</title>
        <authorList>
            <person name="McLeod M.P."/>
            <person name="Warren R.L."/>
            <person name="Hsiao W.W.L."/>
            <person name="Araki N."/>
            <person name="Myhre M."/>
            <person name="Fernandes C."/>
            <person name="Miyazawa D."/>
            <person name="Wong W."/>
            <person name="Lillquist A.L."/>
            <person name="Wang D."/>
            <person name="Dosanjh M."/>
            <person name="Hara H."/>
            <person name="Petrescu A."/>
            <person name="Morin R.D."/>
            <person name="Yang G."/>
            <person name="Stott J.M."/>
            <person name="Schein J.E."/>
            <person name="Shin H."/>
            <person name="Smailus D."/>
            <person name="Siddiqui A.S."/>
            <person name="Marra M.A."/>
            <person name="Jones S.J.M."/>
            <person name="Holt R."/>
            <person name="Brinkman F.S.L."/>
            <person name="Miyauchi K."/>
            <person name="Fukuda M."/>
            <person name="Davies J.E."/>
            <person name="Mohn W.W."/>
            <person name="Eltis L.D."/>
        </authorList>
    </citation>
    <scope>NUCLEOTIDE SEQUENCE [LARGE SCALE GENOMIC DNA]</scope>
    <source>
        <strain evidence="4">RHA1</strain>
    </source>
</reference>
<proteinExistence type="predicted"/>
<dbReference type="InterPro" id="IPR001763">
    <property type="entry name" value="Rhodanese-like_dom"/>
</dbReference>
<evidence type="ECO:0000256" key="1">
    <source>
        <dbReference type="SAM" id="MobiDB-lite"/>
    </source>
</evidence>
<dbReference type="InterPro" id="IPR001307">
    <property type="entry name" value="Thiosulphate_STrfase_CS"/>
</dbReference>
<dbReference type="GO" id="GO:0004792">
    <property type="term" value="F:thiosulfate-cyanide sulfurtransferase activity"/>
    <property type="evidence" value="ECO:0007669"/>
    <property type="project" value="InterPro"/>
</dbReference>
<dbReference type="EMBL" id="CP000434">
    <property type="protein sequence ID" value="ABH00884.1"/>
    <property type="molecule type" value="Genomic_DNA"/>
</dbReference>
<protein>
    <submittedName>
        <fullName evidence="3">Possible sulfurtransferase, rhodanese related</fullName>
    </submittedName>
</protein>
<feature type="region of interest" description="Disordered" evidence="1">
    <location>
        <begin position="88"/>
        <end position="131"/>
    </location>
</feature>
<dbReference type="PANTHER" id="PTHR43031:SF1">
    <property type="entry name" value="PYRIDINE NUCLEOTIDE-DISULPHIDE OXIDOREDUCTASE"/>
    <property type="match status" value="1"/>
</dbReference>
<accession>Q0RV02</accession>
<evidence type="ECO:0000313" key="4">
    <source>
        <dbReference type="Proteomes" id="UP000008710"/>
    </source>
</evidence>
<dbReference type="CDD" id="cd00158">
    <property type="entry name" value="RHOD"/>
    <property type="match status" value="1"/>
</dbReference>
<sequence length="131" mass="13699">MREIEIDEFADAWAAGAPVVDVREPWEYRNAHVPGAQLLPLGQLGDRVTEIPAGAVVYVICASGNRSVQGARILMTAGRPAVSVAEGTSGWAAAGRPLDTGEDGSCPTADRPAPAPVSTKMFLSDRQGDRG</sequence>
<name>Q0RV02_RHOJR</name>
<keyword evidence="3" id="KW-0614">Plasmid</keyword>